<dbReference type="InterPro" id="IPR006047">
    <property type="entry name" value="GH13_cat_dom"/>
</dbReference>
<dbReference type="SUPFAM" id="SSF51445">
    <property type="entry name" value="(Trans)glycosidases"/>
    <property type="match status" value="1"/>
</dbReference>
<accession>A0AAW2ZEW1</accession>
<evidence type="ECO:0000313" key="2">
    <source>
        <dbReference type="EMBL" id="KAL0487147.1"/>
    </source>
</evidence>
<dbReference type="Pfam" id="PF00128">
    <property type="entry name" value="Alpha-amylase"/>
    <property type="match status" value="1"/>
</dbReference>
<evidence type="ECO:0000259" key="1">
    <source>
        <dbReference type="SMART" id="SM00642"/>
    </source>
</evidence>
<protein>
    <submittedName>
        <fullName evidence="2">Alpha-amylase</fullName>
    </submittedName>
</protein>
<dbReference type="PANTHER" id="PTHR47182:SF3">
    <property type="entry name" value="CELL WALL ALPHA-1,3-GLUCAN SYNTHASE MOK14"/>
    <property type="match status" value="1"/>
</dbReference>
<reference evidence="2 3" key="1">
    <citation type="submission" date="2024-03" db="EMBL/GenBank/DDBJ databases">
        <title>The Acrasis kona genome and developmental transcriptomes reveal deep origins of eukaryotic multicellular pathways.</title>
        <authorList>
            <person name="Sheikh S."/>
            <person name="Fu C.-J."/>
            <person name="Brown M.W."/>
            <person name="Baldauf S.L."/>
        </authorList>
    </citation>
    <scope>NUCLEOTIDE SEQUENCE [LARGE SCALE GENOMIC DNA]</scope>
    <source>
        <strain evidence="2 3">ATCC MYA-3509</strain>
    </source>
</reference>
<name>A0AAW2ZEW1_9EUKA</name>
<proteinExistence type="predicted"/>
<dbReference type="Gene3D" id="3.20.20.80">
    <property type="entry name" value="Glycosidases"/>
    <property type="match status" value="2"/>
</dbReference>
<evidence type="ECO:0000313" key="3">
    <source>
        <dbReference type="Proteomes" id="UP001431209"/>
    </source>
</evidence>
<dbReference type="GO" id="GO:0047657">
    <property type="term" value="F:alpha-1,3-glucan synthase activity"/>
    <property type="evidence" value="ECO:0007669"/>
    <property type="project" value="TreeGrafter"/>
</dbReference>
<keyword evidence="3" id="KW-1185">Reference proteome</keyword>
<sequence length="582" mass="67413">MNTKFDPLNYYGEWPGHKYYPSPNDWREESFYQFITDRFGDGNPSNNEGRYGGYDLGKVDYRHGGDYVGIKNKLDYIKALGYTTIWVSPVFQNQFNSYHAYAQVDFTVLDDRFGTLEEFRDMVNEAHKRGIKVIVDIVANHMANLLYFEGHEHDGAPFRLHDGEYHLYPRDPNNVYQDFLVNNTFFNDGQYCTLYGYDGLPKHDTGKGSYWYSDFHHNGDLSDYGDVYQNHLGKIYGIMDDLRTTHPRVQDKIIAMTKSLIASVDIDGIRMDTPMQVPLEFFQRWAPAVKNYAKKLGKDNFYIVGEFFCPKERSSTMTGRGKSPNMYGKDQYIGKVATMDAGINYPIYWWFETAIKKSDTKTLSGIKDSFDDDLIKYDWANPNRNNQPQYRHLNFYNNHDQFRMSTIDDGFQRSDLSSAIISLFPGIPSFYYGDEQGFKTMGTALDGWGREDMSTSLAWKDLPTVEGRNPCETDNFDYCHSQFKWNAKLMNLRRLYKNLRSCDQVLERWRQSQNGNGIYAFSRSCGAADQHVLVVWNTWRETLEAGGSIGKFITGWNQGDTIVNVLSDDMKESYDLPGARDR</sequence>
<comment type="caution">
    <text evidence="2">The sequence shown here is derived from an EMBL/GenBank/DDBJ whole genome shotgun (WGS) entry which is preliminary data.</text>
</comment>
<dbReference type="InterPro" id="IPR058655">
    <property type="entry name" value="Mok11-14/Ags1-like"/>
</dbReference>
<dbReference type="GO" id="GO:0005975">
    <property type="term" value="P:carbohydrate metabolic process"/>
    <property type="evidence" value="ECO:0007669"/>
    <property type="project" value="InterPro"/>
</dbReference>
<gene>
    <name evidence="2" type="ORF">AKO1_001032</name>
</gene>
<dbReference type="Proteomes" id="UP001431209">
    <property type="component" value="Unassembled WGS sequence"/>
</dbReference>
<dbReference type="PANTHER" id="PTHR47182">
    <property type="entry name" value="CELL WALL ALPHA-1,3-GLUCAN SYNTHASE AGS1-RELATED"/>
    <property type="match status" value="1"/>
</dbReference>
<feature type="domain" description="Glycosyl hydrolase family 13 catalytic" evidence="1">
    <location>
        <begin position="33"/>
        <end position="460"/>
    </location>
</feature>
<dbReference type="InterPro" id="IPR017853">
    <property type="entry name" value="GH"/>
</dbReference>
<dbReference type="EMBL" id="JAOPGA020001307">
    <property type="protein sequence ID" value="KAL0487147.1"/>
    <property type="molecule type" value="Genomic_DNA"/>
</dbReference>
<dbReference type="AlphaFoldDB" id="A0AAW2ZEW1"/>
<dbReference type="SMART" id="SM00642">
    <property type="entry name" value="Aamy"/>
    <property type="match status" value="1"/>
</dbReference>
<organism evidence="2 3">
    <name type="scientific">Acrasis kona</name>
    <dbReference type="NCBI Taxonomy" id="1008807"/>
    <lineage>
        <taxon>Eukaryota</taxon>
        <taxon>Discoba</taxon>
        <taxon>Heterolobosea</taxon>
        <taxon>Tetramitia</taxon>
        <taxon>Eutetramitia</taxon>
        <taxon>Acrasidae</taxon>
        <taxon>Acrasis</taxon>
    </lineage>
</organism>